<keyword evidence="2" id="KW-1185">Reference proteome</keyword>
<evidence type="ECO:0000313" key="2">
    <source>
        <dbReference type="Proteomes" id="UP001383192"/>
    </source>
</evidence>
<dbReference type="Proteomes" id="UP001383192">
    <property type="component" value="Unassembled WGS sequence"/>
</dbReference>
<accession>A0AAW0B7N9</accession>
<proteinExistence type="predicted"/>
<dbReference type="AlphaFoldDB" id="A0AAW0B7N9"/>
<dbReference type="EMBL" id="JAYKXP010000155">
    <property type="protein sequence ID" value="KAK7022006.1"/>
    <property type="molecule type" value="Genomic_DNA"/>
</dbReference>
<gene>
    <name evidence="1" type="ORF">VNI00_017108</name>
</gene>
<organism evidence="1 2">
    <name type="scientific">Paramarasmius palmivorus</name>
    <dbReference type="NCBI Taxonomy" id="297713"/>
    <lineage>
        <taxon>Eukaryota</taxon>
        <taxon>Fungi</taxon>
        <taxon>Dikarya</taxon>
        <taxon>Basidiomycota</taxon>
        <taxon>Agaricomycotina</taxon>
        <taxon>Agaricomycetes</taxon>
        <taxon>Agaricomycetidae</taxon>
        <taxon>Agaricales</taxon>
        <taxon>Marasmiineae</taxon>
        <taxon>Marasmiaceae</taxon>
        <taxon>Paramarasmius</taxon>
    </lineage>
</organism>
<sequence>MSCQPSPATVPTTAQWTDFISASIPVHQELFNRIVALYPCTQSGLLDSLEGLSGRDKLETEMYLLRNIAEYPIMMQRRSPATPMLTARFQQNIKLIVDTILSVLPSNRNPEDVVSSVSCPPTTNAPEKNMNNIPTLCLWAAEVTRLKSYLKQHTERPVDAEANAYHTATLQWLKGIVAKKLCLPPISDSNINAAADRCKLSRCLTKTLPR</sequence>
<name>A0AAW0B7N9_9AGAR</name>
<protein>
    <submittedName>
        <fullName evidence="1">Uncharacterized protein</fullName>
    </submittedName>
</protein>
<evidence type="ECO:0000313" key="1">
    <source>
        <dbReference type="EMBL" id="KAK7022006.1"/>
    </source>
</evidence>
<reference evidence="1 2" key="1">
    <citation type="submission" date="2024-01" db="EMBL/GenBank/DDBJ databases">
        <title>A draft genome for a cacao thread blight-causing isolate of Paramarasmius palmivorus.</title>
        <authorList>
            <person name="Baruah I.K."/>
            <person name="Bukari Y."/>
            <person name="Amoako-Attah I."/>
            <person name="Meinhardt L.W."/>
            <person name="Bailey B.A."/>
            <person name="Cohen S.P."/>
        </authorList>
    </citation>
    <scope>NUCLEOTIDE SEQUENCE [LARGE SCALE GENOMIC DNA]</scope>
    <source>
        <strain evidence="1 2">GH-12</strain>
    </source>
</reference>
<comment type="caution">
    <text evidence="1">The sequence shown here is derived from an EMBL/GenBank/DDBJ whole genome shotgun (WGS) entry which is preliminary data.</text>
</comment>